<dbReference type="Proteomes" id="UP001222325">
    <property type="component" value="Unassembled WGS sequence"/>
</dbReference>
<dbReference type="AlphaFoldDB" id="A0AAD6XPC2"/>
<feature type="compositionally biased region" description="Low complexity" evidence="1">
    <location>
        <begin position="204"/>
        <end position="264"/>
    </location>
</feature>
<name>A0AAD6XPC2_9AGAR</name>
<dbReference type="EMBL" id="JARJCN010000066">
    <property type="protein sequence ID" value="KAJ7078405.1"/>
    <property type="molecule type" value="Genomic_DNA"/>
</dbReference>
<sequence>MDVYHPQFELLGQKHLPRVRLDSLAKKRSKELPKHWSEAQLFCKGQSRYIVRRAREASDHVVVSKPSSRESSSSSSVLALMNLLPPFFPNTNYLGDDEHDENQRKYWFLVLGGGLFTLNKPSAKLSAKERATKREELAFERNLMKLEVDDVPLPLYADDTPPPSPAIKAEASLLPHPSQSKRRATSPIKDSPQPGARVGHRLLSRSPSVTSISSISSTSSISATTASGFGSSASTAGRRGRGAPPLASGVGPSASTAGRSGRSAPPLPPPVPVLKHSKKSRAPTAAQAAALNARSIADSVERARLAADYTAAREQEAATPSARLLYNTTTKKIYEDAYNSHSEMGVREMGKKETVQVVEWQDVVRFCAGQTGRMGK</sequence>
<gene>
    <name evidence="2" type="ORF">B0H15DRAFT_804827</name>
</gene>
<evidence type="ECO:0000313" key="2">
    <source>
        <dbReference type="EMBL" id="KAJ7078405.1"/>
    </source>
</evidence>
<comment type="caution">
    <text evidence="2">The sequence shown here is derived from an EMBL/GenBank/DDBJ whole genome shotgun (WGS) entry which is preliminary data.</text>
</comment>
<feature type="region of interest" description="Disordered" evidence="1">
    <location>
        <begin position="154"/>
        <end position="282"/>
    </location>
</feature>
<reference evidence="2" key="1">
    <citation type="submission" date="2023-03" db="EMBL/GenBank/DDBJ databases">
        <title>Massive genome expansion in bonnet fungi (Mycena s.s.) driven by repeated elements and novel gene families across ecological guilds.</title>
        <authorList>
            <consortium name="Lawrence Berkeley National Laboratory"/>
            <person name="Harder C.B."/>
            <person name="Miyauchi S."/>
            <person name="Viragh M."/>
            <person name="Kuo A."/>
            <person name="Thoen E."/>
            <person name="Andreopoulos B."/>
            <person name="Lu D."/>
            <person name="Skrede I."/>
            <person name="Drula E."/>
            <person name="Henrissat B."/>
            <person name="Morin E."/>
            <person name="Kohler A."/>
            <person name="Barry K."/>
            <person name="LaButti K."/>
            <person name="Morin E."/>
            <person name="Salamov A."/>
            <person name="Lipzen A."/>
            <person name="Mereny Z."/>
            <person name="Hegedus B."/>
            <person name="Baldrian P."/>
            <person name="Stursova M."/>
            <person name="Weitz H."/>
            <person name="Taylor A."/>
            <person name="Grigoriev I.V."/>
            <person name="Nagy L.G."/>
            <person name="Martin F."/>
            <person name="Kauserud H."/>
        </authorList>
    </citation>
    <scope>NUCLEOTIDE SEQUENCE</scope>
    <source>
        <strain evidence="2">CBHHK173m</strain>
    </source>
</reference>
<proteinExistence type="predicted"/>
<evidence type="ECO:0000256" key="1">
    <source>
        <dbReference type="SAM" id="MobiDB-lite"/>
    </source>
</evidence>
<accession>A0AAD6XPC2</accession>
<keyword evidence="3" id="KW-1185">Reference proteome</keyword>
<organism evidence="2 3">
    <name type="scientific">Mycena belliarum</name>
    <dbReference type="NCBI Taxonomy" id="1033014"/>
    <lineage>
        <taxon>Eukaryota</taxon>
        <taxon>Fungi</taxon>
        <taxon>Dikarya</taxon>
        <taxon>Basidiomycota</taxon>
        <taxon>Agaricomycotina</taxon>
        <taxon>Agaricomycetes</taxon>
        <taxon>Agaricomycetidae</taxon>
        <taxon>Agaricales</taxon>
        <taxon>Marasmiineae</taxon>
        <taxon>Mycenaceae</taxon>
        <taxon>Mycena</taxon>
    </lineage>
</organism>
<protein>
    <submittedName>
        <fullName evidence="2">Uncharacterized protein</fullName>
    </submittedName>
</protein>
<evidence type="ECO:0000313" key="3">
    <source>
        <dbReference type="Proteomes" id="UP001222325"/>
    </source>
</evidence>